<proteinExistence type="predicted"/>
<dbReference type="AlphaFoldDB" id="A0AAN8Z348"/>
<feature type="compositionally biased region" description="Basic and acidic residues" evidence="1">
    <location>
        <begin position="86"/>
        <end position="95"/>
    </location>
</feature>
<evidence type="ECO:0000256" key="1">
    <source>
        <dbReference type="SAM" id="MobiDB-lite"/>
    </source>
</evidence>
<feature type="region of interest" description="Disordered" evidence="1">
    <location>
        <begin position="48"/>
        <end position="98"/>
    </location>
</feature>
<dbReference type="Pfam" id="PF20659">
    <property type="entry name" value="MS_C"/>
    <property type="match status" value="1"/>
</dbReference>
<dbReference type="EMBL" id="JBAMMX010000016">
    <property type="protein sequence ID" value="KAK6924704.1"/>
    <property type="molecule type" value="Genomic_DNA"/>
</dbReference>
<name>A0AAN8Z348_9MAGN</name>
<dbReference type="Gene3D" id="1.20.1220.12">
    <property type="entry name" value="Malate synthase, domain III"/>
    <property type="match status" value="1"/>
</dbReference>
<organism evidence="3 4">
    <name type="scientific">Dillenia turbinata</name>
    <dbReference type="NCBI Taxonomy" id="194707"/>
    <lineage>
        <taxon>Eukaryota</taxon>
        <taxon>Viridiplantae</taxon>
        <taxon>Streptophyta</taxon>
        <taxon>Embryophyta</taxon>
        <taxon>Tracheophyta</taxon>
        <taxon>Spermatophyta</taxon>
        <taxon>Magnoliopsida</taxon>
        <taxon>eudicotyledons</taxon>
        <taxon>Gunneridae</taxon>
        <taxon>Pentapetalae</taxon>
        <taxon>Dilleniales</taxon>
        <taxon>Dilleniaceae</taxon>
        <taxon>Dillenia</taxon>
    </lineage>
</organism>
<sequence length="131" mass="14961">MARIEREVGKEMFKKGMYKEACKIFTRQCAPPTLDAFLTLNAYNNIGGAQTMKKGKPRPLRGKAPTKIWGRTQKEASPTSQPHQGELTERPDRPNYQDTLTPCAIGLCNRRTCTGKMKWGTRRWEEPEYLA</sequence>
<dbReference type="InterPro" id="IPR044856">
    <property type="entry name" value="Malate_synth_C_sf"/>
</dbReference>
<accession>A0AAN8Z348</accession>
<evidence type="ECO:0000259" key="2">
    <source>
        <dbReference type="Pfam" id="PF20659"/>
    </source>
</evidence>
<dbReference type="Proteomes" id="UP001370490">
    <property type="component" value="Unassembled WGS sequence"/>
</dbReference>
<keyword evidence="4" id="KW-1185">Reference proteome</keyword>
<reference evidence="3 4" key="1">
    <citation type="submission" date="2023-12" db="EMBL/GenBank/DDBJ databases">
        <title>A high-quality genome assembly for Dillenia turbinata (Dilleniales).</title>
        <authorList>
            <person name="Chanderbali A."/>
        </authorList>
    </citation>
    <scope>NUCLEOTIDE SEQUENCE [LARGE SCALE GENOMIC DNA]</scope>
    <source>
        <strain evidence="3">LSX21</strain>
        <tissue evidence="3">Leaf</tissue>
    </source>
</reference>
<evidence type="ECO:0000313" key="4">
    <source>
        <dbReference type="Proteomes" id="UP001370490"/>
    </source>
</evidence>
<evidence type="ECO:0000313" key="3">
    <source>
        <dbReference type="EMBL" id="KAK6924704.1"/>
    </source>
</evidence>
<feature type="domain" description="Malate synthase C-terminal" evidence="2">
    <location>
        <begin position="2"/>
        <end position="46"/>
    </location>
</feature>
<dbReference type="InterPro" id="IPR048355">
    <property type="entry name" value="MS_C"/>
</dbReference>
<protein>
    <recommendedName>
        <fullName evidence="2">Malate synthase C-terminal domain-containing protein</fullName>
    </recommendedName>
</protein>
<comment type="caution">
    <text evidence="3">The sequence shown here is derived from an EMBL/GenBank/DDBJ whole genome shotgun (WGS) entry which is preliminary data.</text>
</comment>
<gene>
    <name evidence="3" type="ORF">RJ641_009030</name>
</gene>